<dbReference type="PANTHER" id="PTHR43085:SF57">
    <property type="entry name" value="CARBOHYDRATE KINASE PFKB DOMAIN-CONTAINING PROTEIN"/>
    <property type="match status" value="1"/>
</dbReference>
<dbReference type="EMBL" id="CP036264">
    <property type="protein sequence ID" value="QEG00388.1"/>
    <property type="molecule type" value="Genomic_DNA"/>
</dbReference>
<dbReference type="GO" id="GO:0016301">
    <property type="term" value="F:kinase activity"/>
    <property type="evidence" value="ECO:0007669"/>
    <property type="project" value="UniProtKB-KW"/>
</dbReference>
<evidence type="ECO:0000256" key="3">
    <source>
        <dbReference type="ARBA" id="ARBA00022777"/>
    </source>
</evidence>
<dbReference type="RefSeq" id="WP_167546960.1">
    <property type="nucleotide sequence ID" value="NZ_CP036264.1"/>
</dbReference>
<dbReference type="KEGG" id="smam:Mal15_44580"/>
<evidence type="ECO:0000256" key="1">
    <source>
        <dbReference type="ARBA" id="ARBA00010688"/>
    </source>
</evidence>
<evidence type="ECO:0000313" key="5">
    <source>
        <dbReference type="EMBL" id="QEG00388.1"/>
    </source>
</evidence>
<dbReference type="InterPro" id="IPR002173">
    <property type="entry name" value="Carboh/pur_kinase_PfkB_CS"/>
</dbReference>
<dbReference type="InterPro" id="IPR050306">
    <property type="entry name" value="PfkB_Carbo_kinase"/>
</dbReference>
<dbReference type="PANTHER" id="PTHR43085">
    <property type="entry name" value="HEXOKINASE FAMILY MEMBER"/>
    <property type="match status" value="1"/>
</dbReference>
<sequence>MHQVVGIGEILWDVFPDGPRFGGAPANFSCSTSELSRGANRTPRARAVMVSAVGDDELGRKAIESLKQRGVDTSVLQINQHGTGKVDVQLDDAGVASYQFAEDSAWDHLQWNDELSGVAAACDAVCFGTLGQRCEVARQTIRRFVESTPVSALRILDVNLRAPYDDDSIIRQSLALANVLKLNDDELPRLARLDGLTGSDVDVMRRLAERHQLRYVALTRGAGGAVLVSADAVSELPGIPTEVADTVGAGDAFTAAITLGLLAGQSIDIVNRNAIAVASYVCSQPGATMTFPDHLMKP</sequence>
<dbReference type="Gene3D" id="3.40.1190.20">
    <property type="match status" value="1"/>
</dbReference>
<proteinExistence type="inferred from homology"/>
<reference evidence="5 6" key="1">
    <citation type="submission" date="2019-02" db="EMBL/GenBank/DDBJ databases">
        <title>Planctomycetal bacteria perform biofilm scaping via a novel small molecule.</title>
        <authorList>
            <person name="Jeske O."/>
            <person name="Boedeker C."/>
            <person name="Wiegand S."/>
            <person name="Breitling P."/>
            <person name="Kallscheuer N."/>
            <person name="Jogler M."/>
            <person name="Rohde M."/>
            <person name="Petersen J."/>
            <person name="Medema M.H."/>
            <person name="Surup F."/>
            <person name="Jogler C."/>
        </authorList>
    </citation>
    <scope>NUCLEOTIDE SEQUENCE [LARGE SCALE GENOMIC DNA]</scope>
    <source>
        <strain evidence="5 6">Mal15</strain>
    </source>
</reference>
<evidence type="ECO:0000313" key="6">
    <source>
        <dbReference type="Proteomes" id="UP000321353"/>
    </source>
</evidence>
<comment type="similarity">
    <text evidence="1">Belongs to the carbohydrate kinase PfkB family.</text>
</comment>
<protein>
    <submittedName>
        <fullName evidence="5">Fructosamine kinase FrlD</fullName>
        <ecNumber evidence="5">2.7.1.-</ecNumber>
    </submittedName>
</protein>
<keyword evidence="3 5" id="KW-0418">Kinase</keyword>
<dbReference type="InterPro" id="IPR029056">
    <property type="entry name" value="Ribokinase-like"/>
</dbReference>
<organism evidence="5 6">
    <name type="scientific">Stieleria maiorica</name>
    <dbReference type="NCBI Taxonomy" id="2795974"/>
    <lineage>
        <taxon>Bacteria</taxon>
        <taxon>Pseudomonadati</taxon>
        <taxon>Planctomycetota</taxon>
        <taxon>Planctomycetia</taxon>
        <taxon>Pirellulales</taxon>
        <taxon>Pirellulaceae</taxon>
        <taxon>Stieleria</taxon>
    </lineage>
</organism>
<dbReference type="EC" id="2.7.1.-" evidence="5"/>
<dbReference type="PROSITE" id="PS00584">
    <property type="entry name" value="PFKB_KINASES_2"/>
    <property type="match status" value="1"/>
</dbReference>
<dbReference type="CDD" id="cd01167">
    <property type="entry name" value="bac_FRK"/>
    <property type="match status" value="1"/>
</dbReference>
<dbReference type="AlphaFoldDB" id="A0A5B9MNE5"/>
<dbReference type="InterPro" id="IPR011611">
    <property type="entry name" value="PfkB_dom"/>
</dbReference>
<feature type="domain" description="Carbohydrate kinase PfkB" evidence="4">
    <location>
        <begin position="20"/>
        <end position="290"/>
    </location>
</feature>
<evidence type="ECO:0000259" key="4">
    <source>
        <dbReference type="Pfam" id="PF00294"/>
    </source>
</evidence>
<gene>
    <name evidence="5" type="primary">frlD</name>
    <name evidence="5" type="ORF">Mal15_44580</name>
</gene>
<dbReference type="SUPFAM" id="SSF53613">
    <property type="entry name" value="Ribokinase-like"/>
    <property type="match status" value="1"/>
</dbReference>
<dbReference type="Proteomes" id="UP000321353">
    <property type="component" value="Chromosome"/>
</dbReference>
<dbReference type="Pfam" id="PF00294">
    <property type="entry name" value="PfkB"/>
    <property type="match status" value="1"/>
</dbReference>
<accession>A0A5B9MNE5</accession>
<keyword evidence="2 5" id="KW-0808">Transferase</keyword>
<evidence type="ECO:0000256" key="2">
    <source>
        <dbReference type="ARBA" id="ARBA00022679"/>
    </source>
</evidence>
<name>A0A5B9MNE5_9BACT</name>
<keyword evidence="6" id="KW-1185">Reference proteome</keyword>